<reference evidence="2 3" key="1">
    <citation type="submission" date="2021-02" db="EMBL/GenBank/DDBJ databases">
        <title>Complete genome of Desulfoluna sp. strain ASN36.</title>
        <authorList>
            <person name="Takahashi A."/>
            <person name="Kojima H."/>
            <person name="Fukui M."/>
        </authorList>
    </citation>
    <scope>NUCLEOTIDE SEQUENCE [LARGE SCALE GENOMIC DNA]</scope>
    <source>
        <strain evidence="2 3">ASN36</strain>
    </source>
</reference>
<evidence type="ECO:0000313" key="3">
    <source>
        <dbReference type="Proteomes" id="UP001320148"/>
    </source>
</evidence>
<evidence type="ECO:0008006" key="4">
    <source>
        <dbReference type="Google" id="ProtNLM"/>
    </source>
</evidence>
<dbReference type="InterPro" id="IPR011250">
    <property type="entry name" value="OMP/PagP_B-barrel"/>
</dbReference>
<keyword evidence="3" id="KW-1185">Reference proteome</keyword>
<dbReference type="Gene3D" id="2.40.160.20">
    <property type="match status" value="1"/>
</dbReference>
<feature type="signal peptide" evidence="1">
    <location>
        <begin position="1"/>
        <end position="21"/>
    </location>
</feature>
<dbReference type="RefSeq" id="WP_236890740.1">
    <property type="nucleotide sequence ID" value="NZ_AP024488.1"/>
</dbReference>
<evidence type="ECO:0000313" key="2">
    <source>
        <dbReference type="EMBL" id="BCS94423.1"/>
    </source>
</evidence>
<accession>A0ABM7P9Y7</accession>
<sequence length="178" mass="18442">MKRIIFVCTAILVLLAHSALAESGPSFRISAGPTMMYDPGNQKSGAGGHVTASYRVIPALEVELYGAMSSDFDVDNDLTNGDAAVSILTLGGRHVTSLGDKSAAFFAFGAGVLELNADEVPAGSDDSRQGGVARFGIGLDFFIIPSLGVTFGTGFNRGFGATSEVVLFDLTASAFFAF</sequence>
<gene>
    <name evidence="2" type="ORF">DSLASN_00550</name>
</gene>
<feature type="chain" id="PRO_5047123387" description="Outer membrane protein beta-barrel domain-containing protein" evidence="1">
    <location>
        <begin position="22"/>
        <end position="178"/>
    </location>
</feature>
<protein>
    <recommendedName>
        <fullName evidence="4">Outer membrane protein beta-barrel domain-containing protein</fullName>
    </recommendedName>
</protein>
<evidence type="ECO:0000256" key="1">
    <source>
        <dbReference type="SAM" id="SignalP"/>
    </source>
</evidence>
<name>A0ABM7P9Y7_9BACT</name>
<organism evidence="2 3">
    <name type="scientific">Desulfoluna limicola</name>
    <dbReference type="NCBI Taxonomy" id="2810562"/>
    <lineage>
        <taxon>Bacteria</taxon>
        <taxon>Pseudomonadati</taxon>
        <taxon>Thermodesulfobacteriota</taxon>
        <taxon>Desulfobacteria</taxon>
        <taxon>Desulfobacterales</taxon>
        <taxon>Desulfolunaceae</taxon>
        <taxon>Desulfoluna</taxon>
    </lineage>
</organism>
<keyword evidence="1" id="KW-0732">Signal</keyword>
<dbReference type="SUPFAM" id="SSF56925">
    <property type="entry name" value="OMPA-like"/>
    <property type="match status" value="1"/>
</dbReference>
<proteinExistence type="predicted"/>
<dbReference type="EMBL" id="AP024488">
    <property type="protein sequence ID" value="BCS94423.1"/>
    <property type="molecule type" value="Genomic_DNA"/>
</dbReference>
<dbReference type="Proteomes" id="UP001320148">
    <property type="component" value="Chromosome"/>
</dbReference>